<feature type="compositionally biased region" description="Polar residues" evidence="4">
    <location>
        <begin position="523"/>
        <end position="533"/>
    </location>
</feature>
<feature type="region of interest" description="Disordered" evidence="4">
    <location>
        <begin position="512"/>
        <end position="835"/>
    </location>
</feature>
<evidence type="ECO:0000256" key="4">
    <source>
        <dbReference type="SAM" id="MobiDB-lite"/>
    </source>
</evidence>
<dbReference type="Proteomes" id="UP000070544">
    <property type="component" value="Unassembled WGS sequence"/>
</dbReference>
<dbReference type="EMBL" id="KQ965733">
    <property type="protein sequence ID" value="KXS21435.1"/>
    <property type="molecule type" value="Genomic_DNA"/>
</dbReference>
<feature type="compositionally biased region" description="Basic and acidic residues" evidence="4">
    <location>
        <begin position="615"/>
        <end position="637"/>
    </location>
</feature>
<feature type="region of interest" description="Disordered" evidence="4">
    <location>
        <begin position="252"/>
        <end position="289"/>
    </location>
</feature>
<sequence>MAPGNKGKRLEAIGKAGAGLGNDGKIGNKNKGKVKSSSRNKPPPIRQDKYQTALGDEERARLDDFNEVNGIESSSRSKAGRFGSGPRQRIERWDDVGDDSEDEFHTSADLVLLESDTLPSRNRDNDDVLGEDDVVEEVFGVEGGDDSSDGEDAEESDEGDDDKDNDQDDKSSRGGEFAEEDDDDLASANLSALQLARLGLRGVRLPALASDDSDSEAETGNSKSAKAGVVESWGTRRSDYYGDDLHEALEARRKAEKQRARPSKKGSRISAPDLDDDELDPRKLEQEEAERIRREQWRKLEGGNFWDADAIFGSKADADDGEESDIDAGTQDTMAIDDSEKTATAGLDPALHSTLDALLDDFRSVAMEVHPLVRGVRHGAAVLKEAVDKGSDAFEDAGVKAVARSVRYMEAKYHVSLAYLLHVLMYVILSTESSTALDITRHPCVPILAKVKTLVESLETVAGEPAVEPEPGTKETKKVRKARKRAKKERQKMRKPVLADAVSELIRDSMVPGVKNRKRKGKLNNSTNGSNDTGAEVETGGEYLNVSGKSAEDSAISKQTGGELRPGKTSISKPRRSKEKSAKPSKTTSVPPLPDPLPPSAPPTNIPFAHLSTSRPKETHAQRLERETLEAEKGEKHRSLRFHVGKVAQSIEHHNRRPKLQGDSDLPYRGAGRDISTSIAQNGDRDGELPNLSKRKGRQDDADDDALDFTNIFDGGNNSDDNAEWTINTGEGRRKVEKKRKATKSPTEDDEDPLAYYESVKRRKQEQKSTLLDEDGEGDEMEFDEDGVPTRRAPSSKILSNRGLAPHRPKIQRNPRLKKRKQFERKMKKLSSFKRVVGERRESGYGGEKTGIKVGLSRSVKFR</sequence>
<evidence type="ECO:0000313" key="7">
    <source>
        <dbReference type="Proteomes" id="UP000070544"/>
    </source>
</evidence>
<dbReference type="OrthoDB" id="1924577at2759"/>
<feature type="compositionally biased region" description="Basic residues" evidence="4">
    <location>
        <begin position="477"/>
        <end position="495"/>
    </location>
</feature>
<dbReference type="InterPro" id="IPR018972">
    <property type="entry name" value="Sas10_C_dom"/>
</dbReference>
<comment type="subcellular location">
    <subcellularLocation>
        <location evidence="1">Nucleus</location>
    </subcellularLocation>
</comment>
<feature type="compositionally biased region" description="Acidic residues" evidence="4">
    <location>
        <begin position="143"/>
        <end position="167"/>
    </location>
</feature>
<dbReference type="GO" id="GO:0032040">
    <property type="term" value="C:small-subunit processome"/>
    <property type="evidence" value="ECO:0007669"/>
    <property type="project" value="TreeGrafter"/>
</dbReference>
<name>A0A139AYA7_GONPJ</name>
<feature type="compositionally biased region" description="Polar residues" evidence="4">
    <location>
        <begin position="716"/>
        <end position="729"/>
    </location>
</feature>
<dbReference type="Pfam" id="PF09368">
    <property type="entry name" value="Sas10"/>
    <property type="match status" value="1"/>
</dbReference>
<evidence type="ECO:0000313" key="6">
    <source>
        <dbReference type="EMBL" id="KXS21435.1"/>
    </source>
</evidence>
<dbReference type="AlphaFoldDB" id="A0A139AYA7"/>
<comment type="similarity">
    <text evidence="2">Belongs to the SAS10 family.</text>
</comment>
<feature type="region of interest" description="Disordered" evidence="4">
    <location>
        <begin position="208"/>
        <end position="240"/>
    </location>
</feature>
<feature type="compositionally biased region" description="Basic residues" evidence="4">
    <location>
        <begin position="805"/>
        <end position="832"/>
    </location>
</feature>
<feature type="compositionally biased region" description="Pro residues" evidence="4">
    <location>
        <begin position="591"/>
        <end position="605"/>
    </location>
</feature>
<dbReference type="PANTHER" id="PTHR13237:SF8">
    <property type="entry name" value="SOMETHING ABOUT SILENCING PROTEIN 10"/>
    <property type="match status" value="1"/>
</dbReference>
<evidence type="ECO:0000259" key="5">
    <source>
        <dbReference type="Pfam" id="PF09368"/>
    </source>
</evidence>
<dbReference type="PANTHER" id="PTHR13237">
    <property type="entry name" value="SOMETHING ABOUT SILENCING PROTEIN 10-RELATED"/>
    <property type="match status" value="1"/>
</dbReference>
<feature type="compositionally biased region" description="Acidic residues" evidence="4">
    <location>
        <begin position="127"/>
        <end position="136"/>
    </location>
</feature>
<feature type="compositionally biased region" description="Basic residues" evidence="4">
    <location>
        <begin position="28"/>
        <end position="38"/>
    </location>
</feature>
<evidence type="ECO:0000256" key="2">
    <source>
        <dbReference type="ARBA" id="ARBA00010979"/>
    </source>
</evidence>
<dbReference type="STRING" id="1344416.A0A139AYA7"/>
<feature type="region of interest" description="Disordered" evidence="4">
    <location>
        <begin position="465"/>
        <end position="496"/>
    </location>
</feature>
<feature type="region of interest" description="Disordered" evidence="4">
    <location>
        <begin position="1"/>
        <end position="185"/>
    </location>
</feature>
<evidence type="ECO:0000256" key="3">
    <source>
        <dbReference type="ARBA" id="ARBA00023242"/>
    </source>
</evidence>
<feature type="domain" description="Sas10 C-terminal" evidence="5">
    <location>
        <begin position="790"/>
        <end position="862"/>
    </location>
</feature>
<accession>A0A139AYA7</accession>
<keyword evidence="7" id="KW-1185">Reference proteome</keyword>
<feature type="compositionally biased region" description="Basic and acidic residues" evidence="4">
    <location>
        <begin position="280"/>
        <end position="289"/>
    </location>
</feature>
<organism evidence="6 7">
    <name type="scientific">Gonapodya prolifera (strain JEL478)</name>
    <name type="common">Monoblepharis prolifera</name>
    <dbReference type="NCBI Taxonomy" id="1344416"/>
    <lineage>
        <taxon>Eukaryota</taxon>
        <taxon>Fungi</taxon>
        <taxon>Fungi incertae sedis</taxon>
        <taxon>Chytridiomycota</taxon>
        <taxon>Chytridiomycota incertae sedis</taxon>
        <taxon>Monoblepharidomycetes</taxon>
        <taxon>Monoblepharidales</taxon>
        <taxon>Gonapodyaceae</taxon>
        <taxon>Gonapodya</taxon>
    </lineage>
</organism>
<feature type="compositionally biased region" description="Acidic residues" evidence="4">
    <location>
        <begin position="772"/>
        <end position="787"/>
    </location>
</feature>
<proteinExistence type="inferred from homology"/>
<gene>
    <name evidence="6" type="ORF">M427DRAFT_130911</name>
</gene>
<reference evidence="6 7" key="1">
    <citation type="journal article" date="2015" name="Genome Biol. Evol.">
        <title>Phylogenomic analyses indicate that early fungi evolved digesting cell walls of algal ancestors of land plants.</title>
        <authorList>
            <person name="Chang Y."/>
            <person name="Wang S."/>
            <person name="Sekimoto S."/>
            <person name="Aerts A.L."/>
            <person name="Choi C."/>
            <person name="Clum A."/>
            <person name="LaButti K.M."/>
            <person name="Lindquist E.A."/>
            <person name="Yee Ngan C."/>
            <person name="Ohm R.A."/>
            <person name="Salamov A.A."/>
            <person name="Grigoriev I.V."/>
            <person name="Spatafora J.W."/>
            <person name="Berbee M.L."/>
        </authorList>
    </citation>
    <scope>NUCLEOTIDE SEQUENCE [LARGE SCALE GENOMIC DNA]</scope>
    <source>
        <strain evidence="6 7">JEL478</strain>
    </source>
</reference>
<dbReference type="GO" id="GO:0000462">
    <property type="term" value="P:maturation of SSU-rRNA from tricistronic rRNA transcript (SSU-rRNA, 5.8S rRNA, LSU-rRNA)"/>
    <property type="evidence" value="ECO:0007669"/>
    <property type="project" value="TreeGrafter"/>
</dbReference>
<keyword evidence="3" id="KW-0539">Nucleus</keyword>
<evidence type="ECO:0000256" key="1">
    <source>
        <dbReference type="ARBA" id="ARBA00004123"/>
    </source>
</evidence>
<protein>
    <recommendedName>
        <fullName evidence="5">Sas10 C-terminal domain-containing protein</fullName>
    </recommendedName>
</protein>